<gene>
    <name evidence="3" type="ORF">GCM10022416_39200</name>
</gene>
<proteinExistence type="predicted"/>
<dbReference type="PIRSF" id="PIRSF020967">
    <property type="entry name" value="UCP020967"/>
    <property type="match status" value="1"/>
</dbReference>
<name>A0ABP7Z4G9_9ACTN</name>
<dbReference type="EMBL" id="BAABDO010000062">
    <property type="protein sequence ID" value="GAA4146568.1"/>
    <property type="molecule type" value="Genomic_DNA"/>
</dbReference>
<dbReference type="SUPFAM" id="SSF53271">
    <property type="entry name" value="PRTase-like"/>
    <property type="match status" value="1"/>
</dbReference>
<dbReference type="InterPro" id="IPR000836">
    <property type="entry name" value="PRTase_dom"/>
</dbReference>
<sequence>MTTGGGSPGRVWPGEWVAARLGVRLVDRERPAGVGLADLVGLAVRRNPRRAHLLVSSVLGKHVPTDPRLVYGAGLLLGRLVRARLRPEPLGAALLAEALAHQDGAAAALRDAHKEPHAPLQAVVFGYAETATALGHSVADALGDAYYLHSTRRPVPGFTPYGAFEEEHSHATSHLILPADPLAFGCDAPVVLVDDELSTGTTALNTIRALHAVRPRRHYIIAALVDLRDDRARAMTRALAAELGARIETVSLAAGRVELPAGILPAGQRLVASLSHDERRTEGAAHAVRRVDIGWPDDLPDGGRHGFRPADGRRLGKELPAMAGRLADALPAGRRRVLVLGFEELMYAPLRLAEALADARPDLRVRYSTTTRSPVLAVDDPGYAIRTRLVFPAHDDPADGPGERYAYNVARGFDAIVLVVDDAGDTPALAAGLLPRLAEIADVLLVTVPAHRRQSR</sequence>
<comment type="caution">
    <text evidence="3">The sequence shown here is derived from an EMBL/GenBank/DDBJ whole genome shotgun (WGS) entry which is preliminary data.</text>
</comment>
<dbReference type="Proteomes" id="UP001500266">
    <property type="component" value="Unassembled WGS sequence"/>
</dbReference>
<keyword evidence="4" id="KW-1185">Reference proteome</keyword>
<evidence type="ECO:0008006" key="5">
    <source>
        <dbReference type="Google" id="ProtNLM"/>
    </source>
</evidence>
<feature type="domain" description="TRSP" evidence="1">
    <location>
        <begin position="301"/>
        <end position="434"/>
    </location>
</feature>
<protein>
    <recommendedName>
        <fullName evidence="5">Phosphoribosyltransferase</fullName>
    </recommendedName>
</protein>
<evidence type="ECO:0000259" key="1">
    <source>
        <dbReference type="Pfam" id="PF12500"/>
    </source>
</evidence>
<reference evidence="4" key="1">
    <citation type="journal article" date="2019" name="Int. J. Syst. Evol. Microbiol.">
        <title>The Global Catalogue of Microorganisms (GCM) 10K type strain sequencing project: providing services to taxonomists for standard genome sequencing and annotation.</title>
        <authorList>
            <consortium name="The Broad Institute Genomics Platform"/>
            <consortium name="The Broad Institute Genome Sequencing Center for Infectious Disease"/>
            <person name="Wu L."/>
            <person name="Ma J."/>
        </authorList>
    </citation>
    <scope>NUCLEOTIDE SEQUENCE [LARGE SCALE GENOMIC DNA]</scope>
    <source>
        <strain evidence="4">JCM 17316</strain>
    </source>
</reference>
<dbReference type="Pfam" id="PF15609">
    <property type="entry name" value="PRTase_2"/>
    <property type="match status" value="1"/>
</dbReference>
<dbReference type="InterPro" id="IPR022537">
    <property type="entry name" value="TRSP_dom"/>
</dbReference>
<dbReference type="InterPro" id="IPR029057">
    <property type="entry name" value="PRTase-like"/>
</dbReference>
<evidence type="ECO:0000313" key="3">
    <source>
        <dbReference type="EMBL" id="GAA4146568.1"/>
    </source>
</evidence>
<dbReference type="Pfam" id="PF12500">
    <property type="entry name" value="TRSP"/>
    <property type="match status" value="1"/>
</dbReference>
<evidence type="ECO:0000313" key="4">
    <source>
        <dbReference type="Proteomes" id="UP001500266"/>
    </source>
</evidence>
<dbReference type="InterPro" id="IPR011214">
    <property type="entry name" value="UCP020967"/>
</dbReference>
<accession>A0ABP7Z4G9</accession>
<dbReference type="RefSeq" id="WP_345022908.1">
    <property type="nucleotide sequence ID" value="NZ_BAABDO010000062.1"/>
</dbReference>
<evidence type="ECO:0000259" key="2">
    <source>
        <dbReference type="Pfam" id="PF15609"/>
    </source>
</evidence>
<dbReference type="InterPro" id="IPR041688">
    <property type="entry name" value="PRTase_2"/>
</dbReference>
<dbReference type="Gene3D" id="3.40.50.2020">
    <property type="match status" value="1"/>
</dbReference>
<feature type="domain" description="Orotate phosphoribosyltransferase-like" evidence="2">
    <location>
        <begin position="39"/>
        <end position="255"/>
    </location>
</feature>
<organism evidence="3 4">
    <name type="scientific">Actinomadura keratinilytica</name>
    <dbReference type="NCBI Taxonomy" id="547461"/>
    <lineage>
        <taxon>Bacteria</taxon>
        <taxon>Bacillati</taxon>
        <taxon>Actinomycetota</taxon>
        <taxon>Actinomycetes</taxon>
        <taxon>Streptosporangiales</taxon>
        <taxon>Thermomonosporaceae</taxon>
        <taxon>Actinomadura</taxon>
    </lineage>
</organism>
<dbReference type="CDD" id="cd06223">
    <property type="entry name" value="PRTases_typeI"/>
    <property type="match status" value="1"/>
</dbReference>